<gene>
    <name evidence="2" type="ORF">VTK73DRAFT_9443</name>
</gene>
<comment type="caution">
    <text evidence="2">The sequence shown here is derived from an EMBL/GenBank/DDBJ whole genome shotgun (WGS) entry which is preliminary data.</text>
</comment>
<dbReference type="Proteomes" id="UP001586593">
    <property type="component" value="Unassembled WGS sequence"/>
</dbReference>
<feature type="compositionally biased region" description="Low complexity" evidence="1">
    <location>
        <begin position="219"/>
        <end position="234"/>
    </location>
</feature>
<feature type="compositionally biased region" description="Low complexity" evidence="1">
    <location>
        <begin position="556"/>
        <end position="583"/>
    </location>
</feature>
<protein>
    <submittedName>
        <fullName evidence="2">Uncharacterized protein</fullName>
    </submittedName>
</protein>
<feature type="compositionally biased region" description="Polar residues" evidence="1">
    <location>
        <begin position="235"/>
        <end position="248"/>
    </location>
</feature>
<sequence>MSGSGFSSNNPFRRKLNSASDALQSASTYSGDAGTSAHSQSFDRLDALPPLAATEFFRSQLEAIPHSTEPPPSTSFQKRKVVKKVRVQSPPPSSPDSIASEADIGPFHNVGARMEGEAELNDDDSLGAQFSRSQPGLSLSGGVQSGSTPQPHVAQPPPNPFQRTLGDIEPEFSPASDMHAAGPVTKGSLDVETFKNLLLTGSSGISGIAVESQSTFLQVSGSDGTSTTDASSVSKQSLNDSSQIQETPRTSHEVSEPEVEDDRSGLVNHASGRSKEQPSTQRKKPQPPSSRHGKAIKVDAEDQKAEEIGRFFPKGGTAPASSSDSHSEPDSLPRPSPHRRQSSMLSDVNKPLPPALAVDAVNNDSENVFEQEAAGKVPEPADTDDEMGPDLPPPRAPTPPNASHARNTQTGDAQQARKPAPPPRRNLHARGESKTYVAARPSPITIGPAVSQEQQDFDRARRSSVDSTRSRSSSLRVSVHGPVPPPPRRQNHGSSRQSTSFASPSAPSFASGTSSHGVPSPSLSETGPSSTRHFTGSEAVIKPSAGIDVHLPPASPSIAPESSSSHVPTVSSGDLPNSVAAKPSRPPPPPARNSSVRSSGTGRPRSAGGRIPKVSSSTTSTGPPPPPPPKRSRAGSKDSNDTPSFGQVGRASTESTRYLGGAVIEEPTAEDFGGSDARQEHLSMETDAVPSAANDILADLDALRREVDALRGQYEKTGV</sequence>
<feature type="compositionally biased region" description="Polar residues" evidence="1">
    <location>
        <begin position="521"/>
        <end position="534"/>
    </location>
</feature>
<feature type="compositionally biased region" description="Polar residues" evidence="1">
    <location>
        <begin position="641"/>
        <end position="656"/>
    </location>
</feature>
<feature type="compositionally biased region" description="Pro residues" evidence="1">
    <location>
        <begin position="390"/>
        <end position="400"/>
    </location>
</feature>
<feature type="compositionally biased region" description="Basic and acidic residues" evidence="1">
    <location>
        <begin position="296"/>
        <end position="309"/>
    </location>
</feature>
<feature type="compositionally biased region" description="Low complexity" evidence="1">
    <location>
        <begin position="498"/>
        <end position="515"/>
    </location>
</feature>
<evidence type="ECO:0000313" key="2">
    <source>
        <dbReference type="EMBL" id="KAL1876374.1"/>
    </source>
</evidence>
<evidence type="ECO:0000313" key="3">
    <source>
        <dbReference type="Proteomes" id="UP001586593"/>
    </source>
</evidence>
<keyword evidence="3" id="KW-1185">Reference proteome</keyword>
<feature type="compositionally biased region" description="Basic residues" evidence="1">
    <location>
        <begin position="77"/>
        <end position="86"/>
    </location>
</feature>
<feature type="region of interest" description="Disordered" evidence="1">
    <location>
        <begin position="215"/>
        <end position="682"/>
    </location>
</feature>
<reference evidence="2 3" key="1">
    <citation type="journal article" date="2024" name="Commun. Biol.">
        <title>Comparative genomic analysis of thermophilic fungi reveals convergent evolutionary adaptations and gene losses.</title>
        <authorList>
            <person name="Steindorff A.S."/>
            <person name="Aguilar-Pontes M.V."/>
            <person name="Robinson A.J."/>
            <person name="Andreopoulos B."/>
            <person name="LaButti K."/>
            <person name="Kuo A."/>
            <person name="Mondo S."/>
            <person name="Riley R."/>
            <person name="Otillar R."/>
            <person name="Haridas S."/>
            <person name="Lipzen A."/>
            <person name="Grimwood J."/>
            <person name="Schmutz J."/>
            <person name="Clum A."/>
            <person name="Reid I.D."/>
            <person name="Moisan M.C."/>
            <person name="Butler G."/>
            <person name="Nguyen T.T.M."/>
            <person name="Dewar K."/>
            <person name="Conant G."/>
            <person name="Drula E."/>
            <person name="Henrissat B."/>
            <person name="Hansel C."/>
            <person name="Singer S."/>
            <person name="Hutchinson M.I."/>
            <person name="de Vries R.P."/>
            <person name="Natvig D.O."/>
            <person name="Powell A.J."/>
            <person name="Tsang A."/>
            <person name="Grigoriev I.V."/>
        </authorList>
    </citation>
    <scope>NUCLEOTIDE SEQUENCE [LARGE SCALE GENOMIC DNA]</scope>
    <source>
        <strain evidence="2 3">ATCC 24622</strain>
    </source>
</reference>
<proteinExistence type="predicted"/>
<feature type="region of interest" description="Disordered" evidence="1">
    <location>
        <begin position="1"/>
        <end position="41"/>
    </location>
</feature>
<feature type="compositionally biased region" description="Low complexity" evidence="1">
    <location>
        <begin position="133"/>
        <end position="153"/>
    </location>
</feature>
<dbReference type="EMBL" id="JAZHXJ010000079">
    <property type="protein sequence ID" value="KAL1876374.1"/>
    <property type="molecule type" value="Genomic_DNA"/>
</dbReference>
<feature type="compositionally biased region" description="Low complexity" evidence="1">
    <location>
        <begin position="465"/>
        <end position="479"/>
    </location>
</feature>
<feature type="compositionally biased region" description="Polar residues" evidence="1">
    <location>
        <begin position="1"/>
        <end position="30"/>
    </location>
</feature>
<accession>A0ABR3XKZ0</accession>
<organism evidence="2 3">
    <name type="scientific">Phialemonium thermophilum</name>
    <dbReference type="NCBI Taxonomy" id="223376"/>
    <lineage>
        <taxon>Eukaryota</taxon>
        <taxon>Fungi</taxon>
        <taxon>Dikarya</taxon>
        <taxon>Ascomycota</taxon>
        <taxon>Pezizomycotina</taxon>
        <taxon>Sordariomycetes</taxon>
        <taxon>Sordariomycetidae</taxon>
        <taxon>Cephalothecales</taxon>
        <taxon>Cephalothecaceae</taxon>
        <taxon>Phialemonium</taxon>
    </lineage>
</organism>
<feature type="compositionally biased region" description="Basic residues" evidence="1">
    <location>
        <begin position="281"/>
        <end position="295"/>
    </location>
</feature>
<name>A0ABR3XKZ0_9PEZI</name>
<evidence type="ECO:0000256" key="1">
    <source>
        <dbReference type="SAM" id="MobiDB-lite"/>
    </source>
</evidence>
<feature type="region of interest" description="Disordered" evidence="1">
    <location>
        <begin position="62"/>
        <end position="184"/>
    </location>
</feature>